<protein>
    <submittedName>
        <fullName evidence="1">Receptor-like protein 9DC3</fullName>
    </submittedName>
</protein>
<accession>A0ACC0GBN9</accession>
<sequence length="130" mass="14394">MIPTGSQIQTFSDTSFQGNKGLCGYPLNISCKNASPVPSLVLRSDRVPVECPLSLEPKIFKSAAVGFVVGLGIFIGLLVCCKRWNECFFKHVEQVLERISIWKKNKKEEIVDNELTEIPFGDFSGGGRLE</sequence>
<gene>
    <name evidence="1" type="ORF">LOK49_LG10G02337</name>
</gene>
<evidence type="ECO:0000313" key="1">
    <source>
        <dbReference type="EMBL" id="KAI7997071.1"/>
    </source>
</evidence>
<name>A0ACC0GBN9_9ERIC</name>
<dbReference type="EMBL" id="CM045767">
    <property type="protein sequence ID" value="KAI7997071.1"/>
    <property type="molecule type" value="Genomic_DNA"/>
</dbReference>
<evidence type="ECO:0000313" key="2">
    <source>
        <dbReference type="Proteomes" id="UP001060215"/>
    </source>
</evidence>
<keyword evidence="2" id="KW-1185">Reference proteome</keyword>
<comment type="caution">
    <text evidence="1">The sequence shown here is derived from an EMBL/GenBank/DDBJ whole genome shotgun (WGS) entry which is preliminary data.</text>
</comment>
<dbReference type="Proteomes" id="UP001060215">
    <property type="component" value="Chromosome 10"/>
</dbReference>
<reference evidence="1 2" key="1">
    <citation type="journal article" date="2022" name="Plant J.">
        <title>Chromosome-level genome of Camellia lanceoleosa provides a valuable resource for understanding genome evolution and self-incompatibility.</title>
        <authorList>
            <person name="Gong W."/>
            <person name="Xiao S."/>
            <person name="Wang L."/>
            <person name="Liao Z."/>
            <person name="Chang Y."/>
            <person name="Mo W."/>
            <person name="Hu G."/>
            <person name="Li W."/>
            <person name="Zhao G."/>
            <person name="Zhu H."/>
            <person name="Hu X."/>
            <person name="Ji K."/>
            <person name="Xiang X."/>
            <person name="Song Q."/>
            <person name="Yuan D."/>
            <person name="Jin S."/>
            <person name="Zhang L."/>
        </authorList>
    </citation>
    <scope>NUCLEOTIDE SEQUENCE [LARGE SCALE GENOMIC DNA]</scope>
    <source>
        <strain evidence="1">SQ_2022a</strain>
    </source>
</reference>
<organism evidence="1 2">
    <name type="scientific">Camellia lanceoleosa</name>
    <dbReference type="NCBI Taxonomy" id="1840588"/>
    <lineage>
        <taxon>Eukaryota</taxon>
        <taxon>Viridiplantae</taxon>
        <taxon>Streptophyta</taxon>
        <taxon>Embryophyta</taxon>
        <taxon>Tracheophyta</taxon>
        <taxon>Spermatophyta</taxon>
        <taxon>Magnoliopsida</taxon>
        <taxon>eudicotyledons</taxon>
        <taxon>Gunneridae</taxon>
        <taxon>Pentapetalae</taxon>
        <taxon>asterids</taxon>
        <taxon>Ericales</taxon>
        <taxon>Theaceae</taxon>
        <taxon>Camellia</taxon>
    </lineage>
</organism>
<proteinExistence type="predicted"/>